<dbReference type="PANTHER" id="PTHR30387:SF2">
    <property type="entry name" value="MANNONATE DEHYDRATASE"/>
    <property type="match status" value="1"/>
</dbReference>
<dbReference type="GO" id="GO:0030145">
    <property type="term" value="F:manganese ion binding"/>
    <property type="evidence" value="ECO:0007669"/>
    <property type="project" value="TreeGrafter"/>
</dbReference>
<dbReference type="RefSeq" id="WP_131890234.1">
    <property type="nucleotide sequence ID" value="NZ_SMKZ01000001.1"/>
</dbReference>
<evidence type="ECO:0000256" key="9">
    <source>
        <dbReference type="ARBA" id="ARBA00023211"/>
    </source>
</evidence>
<dbReference type="GO" id="GO:0008927">
    <property type="term" value="F:mannonate dehydratase activity"/>
    <property type="evidence" value="ECO:0007669"/>
    <property type="project" value="UniProtKB-EC"/>
</dbReference>
<evidence type="ECO:0000256" key="4">
    <source>
        <dbReference type="ARBA" id="ARBA00002713"/>
    </source>
</evidence>
<comment type="catalytic activity">
    <reaction evidence="1">
        <text>D-mannonate = 2-dehydro-3-deoxy-D-gluconate + H2O</text>
        <dbReference type="Rhea" id="RHEA:20097"/>
        <dbReference type="ChEBI" id="CHEBI:15377"/>
        <dbReference type="ChEBI" id="CHEBI:17767"/>
        <dbReference type="ChEBI" id="CHEBI:57990"/>
        <dbReference type="EC" id="4.2.1.8"/>
    </reaction>
</comment>
<evidence type="ECO:0000256" key="5">
    <source>
        <dbReference type="ARBA" id="ARBA00004892"/>
    </source>
</evidence>
<evidence type="ECO:0000313" key="12">
    <source>
        <dbReference type="Proteomes" id="UP000294739"/>
    </source>
</evidence>
<keyword evidence="9" id="KW-0464">Manganese</keyword>
<dbReference type="Gene3D" id="3.20.20.150">
    <property type="entry name" value="Divalent-metal-dependent TIM barrel enzymes"/>
    <property type="match status" value="1"/>
</dbReference>
<evidence type="ECO:0000313" key="11">
    <source>
        <dbReference type="EMBL" id="TDE15988.1"/>
    </source>
</evidence>
<evidence type="ECO:0000256" key="7">
    <source>
        <dbReference type="ARBA" id="ARBA00012927"/>
    </source>
</evidence>
<comment type="similarity">
    <text evidence="6">Belongs to the mannonate dehydratase family.</text>
</comment>
<dbReference type="GO" id="GO:0042840">
    <property type="term" value="P:D-glucuronate catabolic process"/>
    <property type="evidence" value="ECO:0007669"/>
    <property type="project" value="TreeGrafter"/>
</dbReference>
<dbReference type="PANTHER" id="PTHR30387">
    <property type="entry name" value="MANNONATE DEHYDRATASE"/>
    <property type="match status" value="1"/>
</dbReference>
<evidence type="ECO:0000256" key="6">
    <source>
        <dbReference type="ARBA" id="ARBA00007389"/>
    </source>
</evidence>
<keyword evidence="12" id="KW-1185">Reference proteome</keyword>
<dbReference type="EMBL" id="SMKZ01000001">
    <property type="protein sequence ID" value="TDE15988.1"/>
    <property type="molecule type" value="Genomic_DNA"/>
</dbReference>
<dbReference type="GO" id="GO:0008198">
    <property type="term" value="F:ferrous iron binding"/>
    <property type="evidence" value="ECO:0007669"/>
    <property type="project" value="TreeGrafter"/>
</dbReference>
<organism evidence="11 12">
    <name type="scientific">Jiangella asiatica</name>
    <dbReference type="NCBI Taxonomy" id="2530372"/>
    <lineage>
        <taxon>Bacteria</taxon>
        <taxon>Bacillati</taxon>
        <taxon>Actinomycetota</taxon>
        <taxon>Actinomycetes</taxon>
        <taxon>Jiangellales</taxon>
        <taxon>Jiangellaceae</taxon>
        <taxon>Jiangella</taxon>
    </lineage>
</organism>
<comment type="function">
    <text evidence="4">Catalyzes the dehydration of D-mannonate.</text>
</comment>
<reference evidence="11 12" key="1">
    <citation type="submission" date="2019-03" db="EMBL/GenBank/DDBJ databases">
        <title>Draft genome sequences of novel Actinobacteria.</title>
        <authorList>
            <person name="Sahin N."/>
            <person name="Ay H."/>
            <person name="Saygin H."/>
        </authorList>
    </citation>
    <scope>NUCLEOTIDE SEQUENCE [LARGE SCALE GENOMIC DNA]</scope>
    <source>
        <strain evidence="11 12">5K138</strain>
    </source>
</reference>
<dbReference type="InParanoid" id="A0A4V2Z4B6"/>
<dbReference type="OrthoDB" id="104997at2"/>
<protein>
    <recommendedName>
        <fullName evidence="7">mannonate dehydratase</fullName>
        <ecNumber evidence="7">4.2.1.8</ecNumber>
    </recommendedName>
</protein>
<dbReference type="AlphaFoldDB" id="A0A4V2Z4B6"/>
<gene>
    <name evidence="11" type="ORF">E1269_01485</name>
</gene>
<evidence type="ECO:0000256" key="10">
    <source>
        <dbReference type="ARBA" id="ARBA00023239"/>
    </source>
</evidence>
<keyword evidence="10" id="KW-0456">Lyase</keyword>
<evidence type="ECO:0000256" key="2">
    <source>
        <dbReference type="ARBA" id="ARBA00001936"/>
    </source>
</evidence>
<comment type="cofactor">
    <cofactor evidence="2">
        <name>Mn(2+)</name>
        <dbReference type="ChEBI" id="CHEBI:29035"/>
    </cofactor>
</comment>
<dbReference type="Proteomes" id="UP000294739">
    <property type="component" value="Unassembled WGS sequence"/>
</dbReference>
<evidence type="ECO:0000256" key="8">
    <source>
        <dbReference type="ARBA" id="ARBA00023004"/>
    </source>
</evidence>
<comment type="cofactor">
    <cofactor evidence="3">
        <name>Fe(2+)</name>
        <dbReference type="ChEBI" id="CHEBI:29033"/>
    </cofactor>
</comment>
<comment type="pathway">
    <text evidence="5">Carbohydrate metabolism; pentose and glucuronate interconversion.</text>
</comment>
<proteinExistence type="inferred from homology"/>
<name>A0A4V2Z4B6_9ACTN</name>
<keyword evidence="8" id="KW-0408">Iron</keyword>
<dbReference type="InterPro" id="IPR036237">
    <property type="entry name" value="Xyl_isomerase-like_sf"/>
</dbReference>
<dbReference type="EC" id="4.2.1.8" evidence="7"/>
<comment type="caution">
    <text evidence="11">The sequence shown here is derived from an EMBL/GenBank/DDBJ whole genome shotgun (WGS) entry which is preliminary data.</text>
</comment>
<evidence type="ECO:0000256" key="1">
    <source>
        <dbReference type="ARBA" id="ARBA00001794"/>
    </source>
</evidence>
<dbReference type="UniPathway" id="UPA00246"/>
<dbReference type="Pfam" id="PF03786">
    <property type="entry name" value="UxuA"/>
    <property type="match status" value="2"/>
</dbReference>
<dbReference type="SUPFAM" id="SSF51658">
    <property type="entry name" value="Xylose isomerase-like"/>
    <property type="match status" value="1"/>
</dbReference>
<sequence>MSIRLALGHIDDLDDTVVTFAHQLGLRSIHLHTPANLDGSRGYWDAGELGALRRRCEDAGLIVEAIENVPYHHWDRVLLGQPGRAAQLENYCRTIRNLADAGITVLGHHFLPGYVWRTDLRAAGRGGALVTAYDADRVDEGNKLLGYKLTPPAPVTEPINARTMWDNYRVFLETVLPVAEEVGVRLALHPDDPPTQVPLGGIARILSSPEGLERAYDLSGGSPAWGLNLCLGTVSEMDGERSVNRVIDFFGPKGKIFYVHFRDVSGVVPRFAECFLGEGNYDPAAVLTRLARVGFDGFMIDDHVPAMIGDPDTWTETSPAAYCSRGRAHALGYLQGTMNALGLDGRRSEEIR</sequence>
<evidence type="ECO:0000256" key="3">
    <source>
        <dbReference type="ARBA" id="ARBA00001954"/>
    </source>
</evidence>
<accession>A0A4V2Z4B6</accession>
<dbReference type="InterPro" id="IPR004628">
    <property type="entry name" value="Man_deHydtase"/>
</dbReference>